<protein>
    <submittedName>
        <fullName evidence="1">Uncharacterized protein</fullName>
    </submittedName>
</protein>
<dbReference type="AlphaFoldDB" id="A0A096HPG1"/>
<comment type="caution">
    <text evidence="1">The sequence shown here is derived from an EMBL/GenBank/DDBJ whole genome shotgun (WGS) entry which is preliminary data.</text>
</comment>
<evidence type="ECO:0000313" key="2">
    <source>
        <dbReference type="Proteomes" id="UP000029553"/>
    </source>
</evidence>
<dbReference type="EMBL" id="AWOR01000037">
    <property type="protein sequence ID" value="KGH30862.1"/>
    <property type="molecule type" value="Genomic_DNA"/>
</dbReference>
<evidence type="ECO:0000313" key="1">
    <source>
        <dbReference type="EMBL" id="KGH30862.1"/>
    </source>
</evidence>
<dbReference type="Proteomes" id="UP000029553">
    <property type="component" value="Unassembled WGS sequence"/>
</dbReference>
<gene>
    <name evidence="1" type="ORF">P353_08350</name>
</gene>
<accession>A0A096HPG1</accession>
<sequence>MDKLHIEISPLARERSALPAIPLIDSCDQHWHTESSPDVLNTKGARRVLATDAAQPDFAELLASALGVQVEVRSVATCRTGTEINAGFESD</sequence>
<name>A0A096HPG1_COMTE</name>
<organism evidence="1 2">
    <name type="scientific">Comamonas testosteroni</name>
    <name type="common">Pseudomonas testosteroni</name>
    <dbReference type="NCBI Taxonomy" id="285"/>
    <lineage>
        <taxon>Bacteria</taxon>
        <taxon>Pseudomonadati</taxon>
        <taxon>Pseudomonadota</taxon>
        <taxon>Betaproteobacteria</taxon>
        <taxon>Burkholderiales</taxon>
        <taxon>Comamonadaceae</taxon>
        <taxon>Comamonas</taxon>
    </lineage>
</organism>
<proteinExistence type="predicted"/>
<reference evidence="1 2" key="1">
    <citation type="submission" date="2013-09" db="EMBL/GenBank/DDBJ databases">
        <title>High correlation between genotypes and phenotypes of environmental bacteria Comamonas testosteroni strains.</title>
        <authorList>
            <person name="Liu L."/>
            <person name="Zhu W."/>
            <person name="Xia X."/>
            <person name="Xu B."/>
            <person name="Luo M."/>
            <person name="Wang G."/>
        </authorList>
    </citation>
    <scope>NUCLEOTIDE SEQUENCE [LARGE SCALE GENOMIC DNA]</scope>
    <source>
        <strain evidence="1 2">JL40</strain>
    </source>
</reference>